<dbReference type="RefSeq" id="WP_069987297.1">
    <property type="nucleotide sequence ID" value="NZ_JACOQK010000001.1"/>
</dbReference>
<dbReference type="EMBL" id="JACOQK010000001">
    <property type="protein sequence ID" value="MBC5787831.1"/>
    <property type="molecule type" value="Genomic_DNA"/>
</dbReference>
<dbReference type="Pfam" id="PF00440">
    <property type="entry name" value="TetR_N"/>
    <property type="match status" value="1"/>
</dbReference>
<dbReference type="InterPro" id="IPR050624">
    <property type="entry name" value="HTH-type_Tx_Regulator"/>
</dbReference>
<dbReference type="PANTHER" id="PTHR43479:SF11">
    <property type="entry name" value="ACREF_ENVCD OPERON REPRESSOR-RELATED"/>
    <property type="match status" value="1"/>
</dbReference>
<dbReference type="InterPro" id="IPR009057">
    <property type="entry name" value="Homeodomain-like_sf"/>
</dbReference>
<gene>
    <name evidence="4" type="ORF">H8Z77_07345</name>
</gene>
<dbReference type="Gene3D" id="1.10.357.10">
    <property type="entry name" value="Tetracycline Repressor, domain 2"/>
    <property type="match status" value="1"/>
</dbReference>
<comment type="caution">
    <text evidence="4">The sequence shown here is derived from an EMBL/GenBank/DDBJ whole genome shotgun (WGS) entry which is preliminary data.</text>
</comment>
<accession>A0ABR7IRQ3</accession>
<dbReference type="Proteomes" id="UP000649151">
    <property type="component" value="Unassembled WGS sequence"/>
</dbReference>
<sequence>MARNKYPEETVQLILSTAARLFVEKGYEHTSIQDIINHLGGLSKGAIYHHFKSKEEILIAVVDQMCAGIEEMMAEICENPNLTGKEKLRQMFWASINRPGQEKIFRTAPNFMDNSRLFILMIQDVMQEIAPKFIQPVIEAGVQDGSIQTKYPQQFAEVSMLLTNIWLNPLIFQDNAENLTNKFYFLKHMFQSLGVDMLEDEMLDKLLEFCTAYQKNQ</sequence>
<dbReference type="InterPro" id="IPR001647">
    <property type="entry name" value="HTH_TetR"/>
</dbReference>
<dbReference type="PROSITE" id="PS50977">
    <property type="entry name" value="HTH_TETR_2"/>
    <property type="match status" value="1"/>
</dbReference>
<keyword evidence="5" id="KW-1185">Reference proteome</keyword>
<evidence type="ECO:0000259" key="3">
    <source>
        <dbReference type="PROSITE" id="PS50977"/>
    </source>
</evidence>
<feature type="DNA-binding region" description="H-T-H motif" evidence="2">
    <location>
        <begin position="32"/>
        <end position="51"/>
    </location>
</feature>
<evidence type="ECO:0000256" key="1">
    <source>
        <dbReference type="ARBA" id="ARBA00023125"/>
    </source>
</evidence>
<dbReference type="SUPFAM" id="SSF46689">
    <property type="entry name" value="Homeodomain-like"/>
    <property type="match status" value="1"/>
</dbReference>
<evidence type="ECO:0000313" key="4">
    <source>
        <dbReference type="EMBL" id="MBC5787831.1"/>
    </source>
</evidence>
<name>A0ABR7IRQ3_9CLOT</name>
<organism evidence="4 5">
    <name type="scientific">Clostridium facile</name>
    <dbReference type="NCBI Taxonomy" id="2763035"/>
    <lineage>
        <taxon>Bacteria</taxon>
        <taxon>Bacillati</taxon>
        <taxon>Bacillota</taxon>
        <taxon>Clostridia</taxon>
        <taxon>Eubacteriales</taxon>
        <taxon>Clostridiaceae</taxon>
        <taxon>Clostridium</taxon>
    </lineage>
</organism>
<reference evidence="4 5" key="1">
    <citation type="submission" date="2020-08" db="EMBL/GenBank/DDBJ databases">
        <title>Genome public.</title>
        <authorList>
            <person name="Liu C."/>
            <person name="Sun Q."/>
        </authorList>
    </citation>
    <scope>NUCLEOTIDE SEQUENCE [LARGE SCALE GENOMIC DNA]</scope>
    <source>
        <strain evidence="4 5">NSJ-27</strain>
    </source>
</reference>
<proteinExistence type="predicted"/>
<dbReference type="PANTHER" id="PTHR43479">
    <property type="entry name" value="ACREF/ENVCD OPERON REPRESSOR-RELATED"/>
    <property type="match status" value="1"/>
</dbReference>
<feature type="domain" description="HTH tetR-type" evidence="3">
    <location>
        <begin position="8"/>
        <end position="69"/>
    </location>
</feature>
<evidence type="ECO:0000256" key="2">
    <source>
        <dbReference type="PROSITE-ProRule" id="PRU00335"/>
    </source>
</evidence>
<protein>
    <submittedName>
        <fullName evidence="4">TetR/AcrR family transcriptional regulator</fullName>
    </submittedName>
</protein>
<keyword evidence="1 2" id="KW-0238">DNA-binding</keyword>
<evidence type="ECO:0000313" key="5">
    <source>
        <dbReference type="Proteomes" id="UP000649151"/>
    </source>
</evidence>